<keyword evidence="1" id="KW-1133">Transmembrane helix</keyword>
<dbReference type="Pfam" id="PF04307">
    <property type="entry name" value="YdjM"/>
    <property type="match status" value="1"/>
</dbReference>
<comment type="caution">
    <text evidence="2">The sequence shown here is derived from an EMBL/GenBank/DDBJ whole genome shotgun (WGS) entry which is preliminary data.</text>
</comment>
<feature type="transmembrane region" description="Helical" evidence="1">
    <location>
        <begin position="105"/>
        <end position="123"/>
    </location>
</feature>
<feature type="transmembrane region" description="Helical" evidence="1">
    <location>
        <begin position="182"/>
        <end position="209"/>
    </location>
</feature>
<evidence type="ECO:0000256" key="1">
    <source>
        <dbReference type="SAM" id="Phobius"/>
    </source>
</evidence>
<reference evidence="2 3" key="1">
    <citation type="submission" date="2020-04" db="EMBL/GenBank/DDBJ databases">
        <title>Arthrobacter sp. nov.</title>
        <authorList>
            <person name="Liu S."/>
        </authorList>
    </citation>
    <scope>NUCLEOTIDE SEQUENCE [LARGE SCALE GENOMIC DNA]</scope>
    <source>
        <strain evidence="2 3">E918</strain>
    </source>
</reference>
<name>A0A7X6HF20_9MICC</name>
<feature type="transmembrane region" description="Helical" evidence="1">
    <location>
        <begin position="159"/>
        <end position="176"/>
    </location>
</feature>
<dbReference type="InterPro" id="IPR007404">
    <property type="entry name" value="YdjM-like"/>
</dbReference>
<evidence type="ECO:0000313" key="2">
    <source>
        <dbReference type="EMBL" id="NKX55969.1"/>
    </source>
</evidence>
<keyword evidence="1" id="KW-0472">Membrane</keyword>
<keyword evidence="3" id="KW-1185">Reference proteome</keyword>
<feature type="transmembrane region" description="Helical" evidence="1">
    <location>
        <begin position="50"/>
        <end position="66"/>
    </location>
</feature>
<keyword evidence="1" id="KW-0812">Transmembrane</keyword>
<gene>
    <name evidence="2" type="ORF">HGG74_15775</name>
</gene>
<keyword evidence="2" id="KW-0378">Hydrolase</keyword>
<protein>
    <submittedName>
        <fullName evidence="2">Metal-dependent hydrolase</fullName>
    </submittedName>
</protein>
<organism evidence="2 3">
    <name type="scientific">Arthrobacter mobilis</name>
    <dbReference type="NCBI Taxonomy" id="2724944"/>
    <lineage>
        <taxon>Bacteria</taxon>
        <taxon>Bacillati</taxon>
        <taxon>Actinomycetota</taxon>
        <taxon>Actinomycetes</taxon>
        <taxon>Micrococcales</taxon>
        <taxon>Micrococcaceae</taxon>
        <taxon>Arthrobacter</taxon>
    </lineage>
</organism>
<dbReference type="AlphaFoldDB" id="A0A7X6HF20"/>
<dbReference type="Proteomes" id="UP000544090">
    <property type="component" value="Unassembled WGS sequence"/>
</dbReference>
<proteinExistence type="predicted"/>
<dbReference type="EMBL" id="JAAZSQ010000018">
    <property type="protein sequence ID" value="NKX55969.1"/>
    <property type="molecule type" value="Genomic_DNA"/>
</dbReference>
<feature type="transmembrane region" description="Helical" evidence="1">
    <location>
        <begin position="129"/>
        <end position="147"/>
    </location>
</feature>
<feature type="transmembrane region" description="Helical" evidence="1">
    <location>
        <begin position="249"/>
        <end position="268"/>
    </location>
</feature>
<evidence type="ECO:0000313" key="3">
    <source>
        <dbReference type="Proteomes" id="UP000544090"/>
    </source>
</evidence>
<dbReference type="RefSeq" id="WP_168487885.1">
    <property type="nucleotide sequence ID" value="NZ_JAAZSQ010000018.1"/>
</dbReference>
<dbReference type="GO" id="GO:0016787">
    <property type="term" value="F:hydrolase activity"/>
    <property type="evidence" value="ECO:0007669"/>
    <property type="project" value="UniProtKB-KW"/>
</dbReference>
<accession>A0A7X6HF20</accession>
<sequence>MMGAHHAACGAAAWVALTSQAEVSLAAVQQNAPWLPDSLTLGMGLLDLSPMGIITGALVCAGAALVPDADHHNATIAHSLPPLSNVVCGAIGKVSGGHRHGTHSILGVIAFVAVAFVAGLWVIDTDAFGAVYAGAGILTVLLTAFAAKALKLMPDRLRKTPWAVGIFFGAFIALFGPEDQGWFVFAMGVGVIVHILGDMMTTGGCNLVWPLSIKPPKAVQKIPFLNRIWQRNGYVSFPVLGNAGSVREWFLLIPISLYAAAGVIMATVDMGQTGVENMMAMF</sequence>